<organism evidence="1 2">
    <name type="scientific">Streptomyces marokkonensis</name>
    <dbReference type="NCBI Taxonomy" id="324855"/>
    <lineage>
        <taxon>Bacteria</taxon>
        <taxon>Bacillati</taxon>
        <taxon>Actinomycetota</taxon>
        <taxon>Actinomycetes</taxon>
        <taxon>Kitasatosporales</taxon>
        <taxon>Streptomycetaceae</taxon>
        <taxon>Streptomyces</taxon>
    </lineage>
</organism>
<proteinExistence type="predicted"/>
<dbReference type="Proteomes" id="UP001500034">
    <property type="component" value="Unassembled WGS sequence"/>
</dbReference>
<dbReference type="InterPro" id="IPR036291">
    <property type="entry name" value="NAD(P)-bd_dom_sf"/>
</dbReference>
<keyword evidence="2" id="KW-1185">Reference proteome</keyword>
<accession>A0ABP7QJ10</accession>
<protein>
    <submittedName>
        <fullName evidence="1">Uncharacterized protein</fullName>
    </submittedName>
</protein>
<dbReference type="SUPFAM" id="SSF51735">
    <property type="entry name" value="NAD(P)-binding Rossmann-fold domains"/>
    <property type="match status" value="1"/>
</dbReference>
<dbReference type="Gene3D" id="3.90.25.10">
    <property type="entry name" value="UDP-galactose 4-epimerase, domain 1"/>
    <property type="match status" value="1"/>
</dbReference>
<sequence>MLAQSAATSMRVLLLSTRKDCRATSIRQVADLVGRHCPGAGIVETPRPQGDPLGACADITRMRQVLGWAPQLGIENGIRRYLKWLERTPEAIPAWLHTEARAA</sequence>
<evidence type="ECO:0000313" key="2">
    <source>
        <dbReference type="Proteomes" id="UP001500034"/>
    </source>
</evidence>
<dbReference type="EMBL" id="BAABCQ010000061">
    <property type="protein sequence ID" value="GAA3982932.1"/>
    <property type="molecule type" value="Genomic_DNA"/>
</dbReference>
<name>A0ABP7QJ10_9ACTN</name>
<comment type="caution">
    <text evidence="1">The sequence shown here is derived from an EMBL/GenBank/DDBJ whole genome shotgun (WGS) entry which is preliminary data.</text>
</comment>
<reference evidence="2" key="1">
    <citation type="journal article" date="2019" name="Int. J. Syst. Evol. Microbiol.">
        <title>The Global Catalogue of Microorganisms (GCM) 10K type strain sequencing project: providing services to taxonomists for standard genome sequencing and annotation.</title>
        <authorList>
            <consortium name="The Broad Institute Genomics Platform"/>
            <consortium name="The Broad Institute Genome Sequencing Center for Infectious Disease"/>
            <person name="Wu L."/>
            <person name="Ma J."/>
        </authorList>
    </citation>
    <scope>NUCLEOTIDE SEQUENCE [LARGE SCALE GENOMIC DNA]</scope>
    <source>
        <strain evidence="2">JCM 17027</strain>
    </source>
</reference>
<evidence type="ECO:0000313" key="1">
    <source>
        <dbReference type="EMBL" id="GAA3982932.1"/>
    </source>
</evidence>
<gene>
    <name evidence="1" type="ORF">GCM10022384_34730</name>
</gene>